<evidence type="ECO:0000313" key="8">
    <source>
        <dbReference type="WBParaSite" id="TCONS_00015363.p1"/>
    </source>
</evidence>
<dbReference type="GO" id="GO:0015031">
    <property type="term" value="P:protein transport"/>
    <property type="evidence" value="ECO:0007669"/>
    <property type="project" value="UniProtKB-KW"/>
</dbReference>
<feature type="domain" description="Mon2 C-terminal" evidence="5">
    <location>
        <begin position="977"/>
        <end position="1138"/>
    </location>
</feature>
<dbReference type="PANTHER" id="PTHR10663:SF333">
    <property type="entry name" value="PROTEIN MON2 HOMOLOG"/>
    <property type="match status" value="1"/>
</dbReference>
<dbReference type="InterPro" id="IPR032691">
    <property type="entry name" value="Mon2/Sec7/BIG1-like_HUS"/>
</dbReference>
<feature type="domain" description="Mon2/Sec7/BIG1-like dimerisation and cyclophilin-binding" evidence="6">
    <location>
        <begin position="11"/>
        <end position="187"/>
    </location>
</feature>
<dbReference type="InterPro" id="IPR032817">
    <property type="entry name" value="Mon2_C"/>
</dbReference>
<keyword evidence="3" id="KW-0653">Protein transport</keyword>
<feature type="domain" description="Mon2 C-terminal" evidence="5">
    <location>
        <begin position="1186"/>
        <end position="1600"/>
    </location>
</feature>
<evidence type="ECO:0000313" key="7">
    <source>
        <dbReference type="Proteomes" id="UP000035681"/>
    </source>
</evidence>
<comment type="similarity">
    <text evidence="1">Belongs to the MON2 family.</text>
</comment>
<keyword evidence="7" id="KW-1185">Reference proteome</keyword>
<dbReference type="Pfam" id="PF12783">
    <property type="entry name" value="Sec7-like_HUS"/>
    <property type="match status" value="1"/>
</dbReference>
<dbReference type="Pfam" id="PF16206">
    <property type="entry name" value="Mon2_C"/>
    <property type="match status" value="3"/>
</dbReference>
<evidence type="ECO:0000256" key="1">
    <source>
        <dbReference type="ARBA" id="ARBA00008144"/>
    </source>
</evidence>
<sequence length="1637" mass="185402">MSNSTNGIADPKQLIDFLLSDLRLLSTEAKKKYNNVKEAAENCLVKVRNISSISSVDNLVPNLKNSSNDILQPILLACSSKNSRLAQIALQSLQRMLQYRIVNASSAPGIVNELCSLIESECEEIRVLQTITPFVSTELLVTGPSLAKCICLALHLNFHKDAAVINAASAVVRQLFSCVFERVIQEDGVKSGDLSVITTHLNRTSKNVSLSLRPCAADAYLLLKDLCHLLNNEKVEWLVGIKDMTLTLGLELLEMILKHYPSIFFKHSEYVDLIKEKIVPLILKGFSSNYTSKTLNISNIYSSTALSLQSSVSAQFNNSMTKHLFPNIVRLMRIVNVLITFYYSLLHTECDIFISVLLKYLQSDKLWQSGIALEVLHRILSKPDILKFATTSIEHKETNKIIKSVATALCNFAFSVFTNPDFASNYNEDEIHDNSTTIGQSGFIIKGCGIALHENISVKRSILLDSLDKHDCIPLPYGYIHSLLYFCVFDFVQSLYAAFEDDKVVNNVSSEIISNTLFRNSYKPVLEIVMLLLECSVDDSITEAMLNNLSVLIIASCKLKCDDTKHELIKSLCRVSLPVKYFDLFVDIPHGNQNLDNEITEYDIDMLMDKSQTTQVMAVGNICPFPNMPAYICNYQIMLTSKNILATKTLLSVGRDNGKNFLESWYIFLKSVQHLVWILGMKPTLNGQFTTSADSGEAFQSSSTPSTTNSSSNPVLTTAVLNEIRIISDILQKMFNETQNYDDVQLLHVISSLISLSGESMTISQNGSKDSSYFPVAKLLQTALANINRLEIYWNLVTGHLSDVVTHPQATLREWGTISITMLITNSLKIHLKNEDKSRIESLILVPLTNLSKNDYVSVRKRQIDCLIQILHSHGDDFTPQIWPTLLNIPWCIVEGEHKMSDQNIIKDGYSMISLLVKDHIQKLPYECMVTLIKILAKFGEQKHELNISLASLEQLWTIADFMNIKFTHLNNVEKKQFWLVLFDGIIGLAIDSRPPIRKSACQTIIHTMGSNNFQLDLDTWQHLLTKIVLPLIDNIQEKTNQASKVAEKIKGSENDPNILVHHSRNTEYKQWAETTVQMLHGITKIIIAQRNTIEKINNFDKIWNDVLLCIKKACIIDNLEISMSGFKSLYELITTKGVPHNFDTIINIEVSKILPDKLLISCWECAVNMMKEIVQLNSITEKTINITYIIGQKQLTIFIQILIILFEQLTKYFKPEIFIKSQFFENFIKITTLPITVDQIPFVVPAFNCELPPMQQVSLNFITILGKECINSQTSLKTIMPEVIKVLLTYASFSCDPPKLPMDSNNKPIIKGLAMPQVTKFAENALKISIDFYIHSIDNPEITKTLIINDILKTLKRPLELKYNCPSQNTWQMAVQYLFNVIKITLPMAYKNPDHFKEFWILMPLCIEKFLFTTSKSSSPLTVDERKRHEYIDCQFIEFIRIEILTYADYLPQTFLEKIITILNRGTISSAESSDLFALDTCLQRADLSKVCFDALLSTCNIKSPTKNSPVHSIKRSEFGLNAVISLMKKCKEILQEYARDNRRNGMLPMQRMRHIELLSVLQAMTSLIHGLIEKSNNVPKELLQNVANMFPSIIEMVPSLRGDQQVEVAVMSVFNAYNSFMLFLIQCIPNSEKNS</sequence>
<feature type="domain" description="Mon2 C-terminal" evidence="5">
    <location>
        <begin position="919"/>
        <end position="966"/>
    </location>
</feature>
<evidence type="ECO:0000259" key="4">
    <source>
        <dbReference type="Pfam" id="PF12783"/>
    </source>
</evidence>
<protein>
    <submittedName>
        <fullName evidence="8">Protein MON2 homolog</fullName>
    </submittedName>
</protein>
<dbReference type="InterPro" id="IPR016024">
    <property type="entry name" value="ARM-type_fold"/>
</dbReference>
<evidence type="ECO:0000259" key="6">
    <source>
        <dbReference type="Pfam" id="PF16213"/>
    </source>
</evidence>
<accession>A0AAF5DQN1</accession>
<evidence type="ECO:0000259" key="5">
    <source>
        <dbReference type="Pfam" id="PF16206"/>
    </source>
</evidence>
<evidence type="ECO:0000256" key="3">
    <source>
        <dbReference type="ARBA" id="ARBA00022927"/>
    </source>
</evidence>
<dbReference type="WBParaSite" id="TCONS_00015363.p1">
    <property type="protein sequence ID" value="TCONS_00015363.p1"/>
    <property type="gene ID" value="XLOC_009598"/>
</dbReference>
<evidence type="ECO:0000256" key="2">
    <source>
        <dbReference type="ARBA" id="ARBA00022448"/>
    </source>
</evidence>
<dbReference type="Proteomes" id="UP000035681">
    <property type="component" value="Unplaced"/>
</dbReference>
<dbReference type="InterPro" id="IPR032629">
    <property type="entry name" value="DCB_dom"/>
</dbReference>
<organism evidence="7 8">
    <name type="scientific">Strongyloides stercoralis</name>
    <name type="common">Threadworm</name>
    <dbReference type="NCBI Taxonomy" id="6248"/>
    <lineage>
        <taxon>Eukaryota</taxon>
        <taxon>Metazoa</taxon>
        <taxon>Ecdysozoa</taxon>
        <taxon>Nematoda</taxon>
        <taxon>Chromadorea</taxon>
        <taxon>Rhabditida</taxon>
        <taxon>Tylenchina</taxon>
        <taxon>Panagrolaimomorpha</taxon>
        <taxon>Strongyloidoidea</taxon>
        <taxon>Strongyloididae</taxon>
        <taxon>Strongyloides</taxon>
    </lineage>
</organism>
<feature type="domain" description="Mon2/Sec7/BIG1-like HUS" evidence="4">
    <location>
        <begin position="216"/>
        <end position="386"/>
    </location>
</feature>
<keyword evidence="2" id="KW-0813">Transport</keyword>
<dbReference type="PANTHER" id="PTHR10663">
    <property type="entry name" value="GUANYL-NUCLEOTIDE EXCHANGE FACTOR"/>
    <property type="match status" value="1"/>
</dbReference>
<dbReference type="SUPFAM" id="SSF48371">
    <property type="entry name" value="ARM repeat"/>
    <property type="match status" value="1"/>
</dbReference>
<reference evidence="8" key="1">
    <citation type="submission" date="2024-02" db="UniProtKB">
        <authorList>
            <consortium name="WormBaseParasite"/>
        </authorList>
    </citation>
    <scope>IDENTIFICATION</scope>
</reference>
<proteinExistence type="inferred from homology"/>
<dbReference type="AlphaFoldDB" id="A0AAF5DQN1"/>
<name>A0AAF5DQN1_STRER</name>
<dbReference type="Pfam" id="PF16213">
    <property type="entry name" value="DCB"/>
    <property type="match status" value="1"/>
</dbReference>